<organism evidence="1 3">
    <name type="scientific">Candidatus Chlorohelix allophototropha</name>
    <dbReference type="NCBI Taxonomy" id="3003348"/>
    <lineage>
        <taxon>Bacteria</taxon>
        <taxon>Bacillati</taxon>
        <taxon>Chloroflexota</taxon>
        <taxon>Chloroflexia</taxon>
        <taxon>Candidatus Chloroheliales</taxon>
        <taxon>Candidatus Chloroheliaceae</taxon>
        <taxon>Candidatus Chlorohelix</taxon>
    </lineage>
</organism>
<dbReference type="InterPro" id="IPR013078">
    <property type="entry name" value="His_Pase_superF_clade-1"/>
</dbReference>
<dbReference type="CDD" id="cd07067">
    <property type="entry name" value="HP_PGM_like"/>
    <property type="match status" value="1"/>
</dbReference>
<dbReference type="Pfam" id="PF00300">
    <property type="entry name" value="His_Phos_1"/>
    <property type="match status" value="2"/>
</dbReference>
<evidence type="ECO:0000313" key="3">
    <source>
        <dbReference type="Proteomes" id="UP000521676"/>
    </source>
</evidence>
<reference evidence="1 3" key="1">
    <citation type="submission" date="2020-06" db="EMBL/GenBank/DDBJ databases">
        <title>Anoxygenic phototrophic Chloroflexota member uses a Type I reaction center.</title>
        <authorList>
            <person name="Tsuji J.M."/>
            <person name="Shaw N.A."/>
            <person name="Nagashima S."/>
            <person name="Venkiteswaran J."/>
            <person name="Schiff S.L."/>
            <person name="Hanada S."/>
            <person name="Tank M."/>
            <person name="Neufeld J.D."/>
        </authorList>
    </citation>
    <scope>NUCLEOTIDE SEQUENCE [LARGE SCALE GENOMIC DNA]</scope>
    <source>
        <strain evidence="1">L227-S17</strain>
    </source>
</reference>
<protein>
    <submittedName>
        <fullName evidence="1">Histidine phosphatase family protein</fullName>
    </submittedName>
</protein>
<dbReference type="Proteomes" id="UP000521676">
    <property type="component" value="Unassembled WGS sequence"/>
</dbReference>
<dbReference type="EMBL" id="CP128400">
    <property type="protein sequence ID" value="WJW68426.1"/>
    <property type="molecule type" value="Genomic_DNA"/>
</dbReference>
<dbReference type="InterPro" id="IPR050275">
    <property type="entry name" value="PGM_Phosphatase"/>
</dbReference>
<reference evidence="2" key="2">
    <citation type="journal article" date="2024" name="Nature">
        <title>Anoxygenic phototroph of the Chloroflexota uses a type I reaction centre.</title>
        <authorList>
            <person name="Tsuji J.M."/>
            <person name="Shaw N.A."/>
            <person name="Nagashima S."/>
            <person name="Venkiteswaran J.J."/>
            <person name="Schiff S.L."/>
            <person name="Watanabe T."/>
            <person name="Fukui M."/>
            <person name="Hanada S."/>
            <person name="Tank M."/>
            <person name="Neufeld J.D."/>
        </authorList>
    </citation>
    <scope>NUCLEOTIDE SEQUENCE</scope>
    <source>
        <strain evidence="2">L227-S17</strain>
    </source>
</reference>
<dbReference type="InterPro" id="IPR029033">
    <property type="entry name" value="His_PPase_superfam"/>
</dbReference>
<dbReference type="AlphaFoldDB" id="A0A8T7M914"/>
<dbReference type="PANTHER" id="PTHR48100:SF1">
    <property type="entry name" value="HISTIDINE PHOSPHATASE FAMILY PROTEIN-RELATED"/>
    <property type="match status" value="1"/>
</dbReference>
<dbReference type="Proteomes" id="UP001431572">
    <property type="component" value="Chromosome 2"/>
</dbReference>
<dbReference type="EMBL" id="JACATZ010000003">
    <property type="protein sequence ID" value="NWJ48493.1"/>
    <property type="molecule type" value="Genomic_DNA"/>
</dbReference>
<dbReference type="PANTHER" id="PTHR48100">
    <property type="entry name" value="BROAD-SPECIFICITY PHOSPHATASE YOR283W-RELATED"/>
    <property type="match status" value="1"/>
</dbReference>
<dbReference type="GO" id="GO:0005737">
    <property type="term" value="C:cytoplasm"/>
    <property type="evidence" value="ECO:0007669"/>
    <property type="project" value="TreeGrafter"/>
</dbReference>
<dbReference type="SUPFAM" id="SSF53254">
    <property type="entry name" value="Phosphoglycerate mutase-like"/>
    <property type="match status" value="1"/>
</dbReference>
<keyword evidence="4" id="KW-1185">Reference proteome</keyword>
<gene>
    <name evidence="1" type="ORF">HXX08_21765</name>
    <name evidence="2" type="ORF">OZ401_004037</name>
</gene>
<dbReference type="RefSeq" id="WP_341470330.1">
    <property type="nucleotide sequence ID" value="NZ_CP128400.1"/>
</dbReference>
<sequence>MLKYIYYHRHGQTSISAVNGSYGNNQYRVMLTERGIQESVMLGHGLAQHAPFGLYLTSPLPRAVQTATLVSRQIGQVEMKGEPALSEPINEQPREVWKRVTNLAEELLKSPHQKVLLSTHGYIFYCLTTYFKGMELGDLKHFVNPPTGAFAWVALEKGKVVEANWECKDHLETREHLPVL</sequence>
<proteinExistence type="predicted"/>
<dbReference type="GO" id="GO:0016791">
    <property type="term" value="F:phosphatase activity"/>
    <property type="evidence" value="ECO:0007669"/>
    <property type="project" value="TreeGrafter"/>
</dbReference>
<evidence type="ECO:0000313" key="1">
    <source>
        <dbReference type="EMBL" id="NWJ48493.1"/>
    </source>
</evidence>
<accession>A0A8T7M914</accession>
<dbReference type="Gene3D" id="3.40.50.1240">
    <property type="entry name" value="Phosphoglycerate mutase-like"/>
    <property type="match status" value="2"/>
</dbReference>
<dbReference type="SMART" id="SM00855">
    <property type="entry name" value="PGAM"/>
    <property type="match status" value="1"/>
</dbReference>
<name>A0A8T7M914_9CHLR</name>
<evidence type="ECO:0000313" key="4">
    <source>
        <dbReference type="Proteomes" id="UP001431572"/>
    </source>
</evidence>
<evidence type="ECO:0000313" key="2">
    <source>
        <dbReference type="EMBL" id="WJW68426.1"/>
    </source>
</evidence>